<dbReference type="RefSeq" id="WP_102951147.1">
    <property type="nucleotide sequence ID" value="NZ_CP024847.1"/>
</dbReference>
<dbReference type="CDD" id="cd04647">
    <property type="entry name" value="LbH_MAT_like"/>
    <property type="match status" value="1"/>
</dbReference>
<reference evidence="2" key="1">
    <citation type="submission" date="2017-11" db="EMBL/GenBank/DDBJ databases">
        <authorList>
            <person name="Chan K.G."/>
            <person name="Lee L.S."/>
        </authorList>
    </citation>
    <scope>NUCLEOTIDE SEQUENCE [LARGE SCALE GENOMIC DNA]</scope>
    <source>
        <strain evidence="2">DSM 100970</strain>
    </source>
</reference>
<dbReference type="InterPro" id="IPR051159">
    <property type="entry name" value="Hexapeptide_acetyltransf"/>
</dbReference>
<keyword evidence="1" id="KW-0012">Acyltransferase</keyword>
<protein>
    <submittedName>
        <fullName evidence="1">Acyltransferase</fullName>
    </submittedName>
</protein>
<dbReference type="Gene3D" id="2.160.10.10">
    <property type="entry name" value="Hexapeptide repeat proteins"/>
    <property type="match status" value="1"/>
</dbReference>
<sequence length="192" mass="21404">MKKFVWQFLNLLNKYIAKPRMVLGYTSFDGTYLAKTRISNTVDIVNPENLNIADNVFIGHYNILDASNRIMIGEGCQISNFISILTHSSHQSVRLYGKHYIPHNGRHKGYITGEVIIGKYTFIGAHSVIMPGSKIGKGSLVTAYSLVKGAFPDFAIIAGNPAQVVGDTRVKDSKLLNEYPELAEYYAEWAND</sequence>
<dbReference type="GO" id="GO:0016746">
    <property type="term" value="F:acyltransferase activity"/>
    <property type="evidence" value="ECO:0007669"/>
    <property type="project" value="UniProtKB-KW"/>
</dbReference>
<name>A0A2I7N5Z4_9NEIS</name>
<dbReference type="EMBL" id="CP024847">
    <property type="protein sequence ID" value="AUR51851.1"/>
    <property type="molecule type" value="Genomic_DNA"/>
</dbReference>
<keyword evidence="1" id="KW-0808">Transferase</keyword>
<evidence type="ECO:0000313" key="1">
    <source>
        <dbReference type="EMBL" id="AUR51851.1"/>
    </source>
</evidence>
<keyword evidence="2" id="KW-1185">Reference proteome</keyword>
<dbReference type="InterPro" id="IPR011004">
    <property type="entry name" value="Trimer_LpxA-like_sf"/>
</dbReference>
<dbReference type="Pfam" id="PF00132">
    <property type="entry name" value="Hexapep"/>
    <property type="match status" value="1"/>
</dbReference>
<dbReference type="OrthoDB" id="9801697at2"/>
<dbReference type="KEGG" id="nba:CUN60_05915"/>
<accession>A0A2I7N5Z4</accession>
<dbReference type="SUPFAM" id="SSF51161">
    <property type="entry name" value="Trimeric LpxA-like enzymes"/>
    <property type="match status" value="1"/>
</dbReference>
<dbReference type="PANTHER" id="PTHR23416:SF78">
    <property type="entry name" value="LIPOPOLYSACCHARIDE BIOSYNTHESIS O-ACETYL TRANSFERASE WBBJ-RELATED"/>
    <property type="match status" value="1"/>
</dbReference>
<dbReference type="InterPro" id="IPR001451">
    <property type="entry name" value="Hexapep"/>
</dbReference>
<organism evidence="1 2">
    <name type="scientific">Aquella oligotrophica</name>
    <dbReference type="NCBI Taxonomy" id="2067065"/>
    <lineage>
        <taxon>Bacteria</taxon>
        <taxon>Pseudomonadati</taxon>
        <taxon>Pseudomonadota</taxon>
        <taxon>Betaproteobacteria</taxon>
        <taxon>Neisseriales</taxon>
        <taxon>Neisseriaceae</taxon>
        <taxon>Aquella</taxon>
    </lineage>
</organism>
<dbReference type="PANTHER" id="PTHR23416">
    <property type="entry name" value="SIALIC ACID SYNTHASE-RELATED"/>
    <property type="match status" value="1"/>
</dbReference>
<gene>
    <name evidence="1" type="ORF">CUN60_05915</name>
</gene>
<dbReference type="AlphaFoldDB" id="A0A2I7N5Z4"/>
<proteinExistence type="predicted"/>
<evidence type="ECO:0000313" key="2">
    <source>
        <dbReference type="Proteomes" id="UP000236655"/>
    </source>
</evidence>
<dbReference type="Proteomes" id="UP000236655">
    <property type="component" value="Chromosome"/>
</dbReference>